<dbReference type="AlphaFoldDB" id="A0A2T3YSX9"/>
<feature type="region of interest" description="Disordered" evidence="1">
    <location>
        <begin position="258"/>
        <end position="280"/>
    </location>
</feature>
<feature type="compositionally biased region" description="Basic and acidic residues" evidence="1">
    <location>
        <begin position="112"/>
        <end position="126"/>
    </location>
</feature>
<evidence type="ECO:0000313" key="4">
    <source>
        <dbReference type="Proteomes" id="UP000240493"/>
    </source>
</evidence>
<accession>A0A2T3YSX9</accession>
<dbReference type="STRING" id="1042311.A0A2T3YSX9"/>
<dbReference type="SMART" id="SM00974">
    <property type="entry name" value="T5orf172"/>
    <property type="match status" value="1"/>
</dbReference>
<reference evidence="3 4" key="1">
    <citation type="submission" date="2016-07" db="EMBL/GenBank/DDBJ databases">
        <title>Multiple horizontal gene transfer events from other fungi enriched the ability of initially mycotrophic Trichoderma (Ascomycota) to feed on dead plant biomass.</title>
        <authorList>
            <consortium name="DOE Joint Genome Institute"/>
            <person name="Aerts A."/>
            <person name="Atanasova L."/>
            <person name="Chenthamara K."/>
            <person name="Zhang J."/>
            <person name="Grujic M."/>
            <person name="Henrissat B."/>
            <person name="Kuo A."/>
            <person name="Salamov A."/>
            <person name="Lipzen A."/>
            <person name="Labutti K."/>
            <person name="Barry K."/>
            <person name="Miao Y."/>
            <person name="Rahimi M.J."/>
            <person name="Shen Q."/>
            <person name="Grigoriev I.V."/>
            <person name="Kubicek C.P."/>
            <person name="Druzhinina I.S."/>
        </authorList>
    </citation>
    <scope>NUCLEOTIDE SEQUENCE [LARGE SCALE GENOMIC DNA]</scope>
    <source>
        <strain evidence="3 4">CBS 433.97</strain>
    </source>
</reference>
<name>A0A2T3YSX9_TRIA4</name>
<dbReference type="EMBL" id="KZ679274">
    <property type="protein sequence ID" value="PTB35682.1"/>
    <property type="molecule type" value="Genomic_DNA"/>
</dbReference>
<keyword evidence="4" id="KW-1185">Reference proteome</keyword>
<dbReference type="Proteomes" id="UP000240493">
    <property type="component" value="Unassembled WGS sequence"/>
</dbReference>
<evidence type="ECO:0000256" key="1">
    <source>
        <dbReference type="SAM" id="MobiDB-lite"/>
    </source>
</evidence>
<dbReference type="Pfam" id="PF10544">
    <property type="entry name" value="T5orf172"/>
    <property type="match status" value="1"/>
</dbReference>
<feature type="compositionally biased region" description="Low complexity" evidence="1">
    <location>
        <begin position="163"/>
        <end position="182"/>
    </location>
</feature>
<feature type="compositionally biased region" description="Polar residues" evidence="1">
    <location>
        <begin position="1"/>
        <end position="10"/>
    </location>
</feature>
<feature type="region of interest" description="Disordered" evidence="1">
    <location>
        <begin position="146"/>
        <end position="202"/>
    </location>
</feature>
<gene>
    <name evidence="3" type="ORF">M441DRAFT_153124</name>
</gene>
<feature type="compositionally biased region" description="Polar residues" evidence="1">
    <location>
        <begin position="17"/>
        <end position="32"/>
    </location>
</feature>
<dbReference type="InterPro" id="IPR018306">
    <property type="entry name" value="Phage_T5_Orf172_DNA-bd"/>
</dbReference>
<dbReference type="OrthoDB" id="2417614at2759"/>
<organism evidence="3 4">
    <name type="scientific">Trichoderma asperellum (strain ATCC 204424 / CBS 433.97 / NBRC 101777)</name>
    <dbReference type="NCBI Taxonomy" id="1042311"/>
    <lineage>
        <taxon>Eukaryota</taxon>
        <taxon>Fungi</taxon>
        <taxon>Dikarya</taxon>
        <taxon>Ascomycota</taxon>
        <taxon>Pezizomycotina</taxon>
        <taxon>Sordariomycetes</taxon>
        <taxon>Hypocreomycetidae</taxon>
        <taxon>Hypocreales</taxon>
        <taxon>Hypocreaceae</taxon>
        <taxon>Trichoderma</taxon>
    </lineage>
</organism>
<feature type="domain" description="Bacteriophage T5 Orf172 DNA-binding" evidence="2">
    <location>
        <begin position="284"/>
        <end position="385"/>
    </location>
</feature>
<dbReference type="InterPro" id="IPR053006">
    <property type="entry name" value="Meiosis_regulatory"/>
</dbReference>
<dbReference type="PANTHER" id="PTHR28094:SF2">
    <property type="entry name" value="BACTERIOPHAGE T5 ORF172 DNA-BINDING DOMAIN-CONTAINING PROTEIN"/>
    <property type="match status" value="1"/>
</dbReference>
<feature type="region of interest" description="Disordered" evidence="1">
    <location>
        <begin position="1"/>
        <end position="126"/>
    </location>
</feature>
<evidence type="ECO:0000313" key="3">
    <source>
        <dbReference type="EMBL" id="PTB35682.1"/>
    </source>
</evidence>
<proteinExistence type="predicted"/>
<dbReference type="PANTHER" id="PTHR28094">
    <property type="entry name" value="MEIOTICALLY UP-REGULATED GENE 113 PROTEIN"/>
    <property type="match status" value="1"/>
</dbReference>
<sequence length="404" mass="44014">MPSFTGTTPESLLARNDSLNPEATCRGITSNGRPCRRPVSPTGHPPPSRKKLSPPTPDDDGEDSYCWQHKDQAGRSGKSSPGAGRPSGGVIREEGRTSLDTLADRLGLVDINDNKRPSGRFSSEKYRPKPKTTTFCFCFSVPEEDFDEAPRPHQPRPQPHPVQPQAARPSTPSARPSRPQTSHHQGHSRPSSSSAPTAGHLKSLIPDSLDAHTSSVLMKEVAKPFSDADEPGYIYMFWLTPESAADPAPVDAARDLLAPPPRGGTRSRRPSDVVSTFANTNGQKPKTMLLKIGRAANVQRRMNQWSRQCGHSIQLLRFYPYIAPSPAAAAAAVHPTPHVKKVERLIHLELGGMGLRADLGACKTCGHEHKEWFEVDATRDGVKIVDDIIRRWVGWDDGSAAGGR</sequence>
<protein>
    <recommendedName>
        <fullName evidence="2">Bacteriophage T5 Orf172 DNA-binding domain-containing protein</fullName>
    </recommendedName>
</protein>
<evidence type="ECO:0000259" key="2">
    <source>
        <dbReference type="SMART" id="SM00974"/>
    </source>
</evidence>